<gene>
    <name evidence="1" type="ORF">S06H3_35801</name>
</gene>
<dbReference type="InterPro" id="IPR036515">
    <property type="entry name" value="Transposase_17_sf"/>
</dbReference>
<dbReference type="AlphaFoldDB" id="X1P4I6"/>
<reference evidence="1" key="1">
    <citation type="journal article" date="2014" name="Front. Microbiol.">
        <title>High frequency of phylogenetically diverse reductive dehalogenase-homologous genes in deep subseafloor sedimentary metagenomes.</title>
        <authorList>
            <person name="Kawai M."/>
            <person name="Futagami T."/>
            <person name="Toyoda A."/>
            <person name="Takaki Y."/>
            <person name="Nishi S."/>
            <person name="Hori S."/>
            <person name="Arai W."/>
            <person name="Tsubouchi T."/>
            <person name="Morono Y."/>
            <person name="Uchiyama I."/>
            <person name="Ito T."/>
            <person name="Fujiyama A."/>
            <person name="Inagaki F."/>
            <person name="Takami H."/>
        </authorList>
    </citation>
    <scope>NUCLEOTIDE SEQUENCE</scope>
    <source>
        <strain evidence="1">Expedition CK06-06</strain>
    </source>
</reference>
<dbReference type="PANTHER" id="PTHR34322:SF2">
    <property type="entry name" value="TRANSPOSASE IS200-LIKE DOMAIN-CONTAINING PROTEIN"/>
    <property type="match status" value="1"/>
</dbReference>
<dbReference type="GO" id="GO:0003677">
    <property type="term" value="F:DNA binding"/>
    <property type="evidence" value="ECO:0007669"/>
    <property type="project" value="InterPro"/>
</dbReference>
<protein>
    <submittedName>
        <fullName evidence="1">Uncharacterized protein</fullName>
    </submittedName>
</protein>
<organism evidence="1">
    <name type="scientific">marine sediment metagenome</name>
    <dbReference type="NCBI Taxonomy" id="412755"/>
    <lineage>
        <taxon>unclassified sequences</taxon>
        <taxon>metagenomes</taxon>
        <taxon>ecological metagenomes</taxon>
    </lineage>
</organism>
<dbReference type="GO" id="GO:0004803">
    <property type="term" value="F:transposase activity"/>
    <property type="evidence" value="ECO:0007669"/>
    <property type="project" value="InterPro"/>
</dbReference>
<dbReference type="GO" id="GO:0006313">
    <property type="term" value="P:DNA transposition"/>
    <property type="evidence" value="ECO:0007669"/>
    <property type="project" value="InterPro"/>
</dbReference>
<proteinExistence type="predicted"/>
<sequence length="224" mass="25755">RYKSIVCEENHYFKELVRYIHLNPLRASLVETLAKLDRYKWCGHSVIMNRCQNPWQDRRYVLKWFGRKERDAKKSYREFVKKGIALGKRPDLTGGGLIRSMGGWSIVKAMRNSGIKEKSDARILGSGEFVSELIKHAEEKVKYQLPAMELQKIITAEIEIQCKKEKVAVAMLQSGSRRPPLPKLRRAITLKLINEYGVSLAETARRLGISTSGVAQILRRSERV</sequence>
<dbReference type="PANTHER" id="PTHR34322">
    <property type="entry name" value="TRANSPOSASE, Y1_TNP DOMAIN-CONTAINING"/>
    <property type="match status" value="1"/>
</dbReference>
<dbReference type="EMBL" id="BARV01021627">
    <property type="protein sequence ID" value="GAI25829.1"/>
    <property type="molecule type" value="Genomic_DNA"/>
</dbReference>
<comment type="caution">
    <text evidence="1">The sequence shown here is derived from an EMBL/GenBank/DDBJ whole genome shotgun (WGS) entry which is preliminary data.</text>
</comment>
<name>X1P4I6_9ZZZZ</name>
<accession>X1P4I6</accession>
<evidence type="ECO:0000313" key="1">
    <source>
        <dbReference type="EMBL" id="GAI25829.1"/>
    </source>
</evidence>
<dbReference type="Gene3D" id="3.30.70.1290">
    <property type="entry name" value="Transposase IS200-like"/>
    <property type="match status" value="1"/>
</dbReference>
<feature type="non-terminal residue" evidence="1">
    <location>
        <position position="1"/>
    </location>
</feature>